<organism evidence="1">
    <name type="scientific">marine metagenome</name>
    <dbReference type="NCBI Taxonomy" id="408172"/>
    <lineage>
        <taxon>unclassified sequences</taxon>
        <taxon>metagenomes</taxon>
        <taxon>ecological metagenomes</taxon>
    </lineage>
</organism>
<reference evidence="1" key="1">
    <citation type="submission" date="2018-05" db="EMBL/GenBank/DDBJ databases">
        <authorList>
            <person name="Lanie J.A."/>
            <person name="Ng W.-L."/>
            <person name="Kazmierczak K.M."/>
            <person name="Andrzejewski T.M."/>
            <person name="Davidsen T.M."/>
            <person name="Wayne K.J."/>
            <person name="Tettelin H."/>
            <person name="Glass J.I."/>
            <person name="Rusch D."/>
            <person name="Podicherti R."/>
            <person name="Tsui H.-C.T."/>
            <person name="Winkler M.E."/>
        </authorList>
    </citation>
    <scope>NUCLEOTIDE SEQUENCE</scope>
</reference>
<dbReference type="Pfam" id="PF08713">
    <property type="entry name" value="DNA_alkylation"/>
    <property type="match status" value="1"/>
</dbReference>
<dbReference type="Gene3D" id="1.25.10.90">
    <property type="match status" value="1"/>
</dbReference>
<dbReference type="InterPro" id="IPR014825">
    <property type="entry name" value="DNA_alkylation"/>
</dbReference>
<evidence type="ECO:0008006" key="2">
    <source>
        <dbReference type="Google" id="ProtNLM"/>
    </source>
</evidence>
<dbReference type="CDD" id="cd07064">
    <property type="entry name" value="AlkD_like_1"/>
    <property type="match status" value="1"/>
</dbReference>
<gene>
    <name evidence="1" type="ORF">METZ01_LOCUS258585</name>
</gene>
<dbReference type="EMBL" id="UINC01071086">
    <property type="protein sequence ID" value="SVC05731.1"/>
    <property type="molecule type" value="Genomic_DNA"/>
</dbReference>
<dbReference type="AlphaFoldDB" id="A0A382J4H7"/>
<evidence type="ECO:0000313" key="1">
    <source>
        <dbReference type="EMBL" id="SVC05731.1"/>
    </source>
</evidence>
<accession>A0A382J4H7</accession>
<dbReference type="PANTHER" id="PTHR34070">
    <property type="entry name" value="ARMADILLO-TYPE FOLD"/>
    <property type="match status" value="1"/>
</dbReference>
<dbReference type="SUPFAM" id="SSF48371">
    <property type="entry name" value="ARM repeat"/>
    <property type="match status" value="1"/>
</dbReference>
<protein>
    <recommendedName>
        <fullName evidence="2">DNA alkylation repair enzyme</fullName>
    </recommendedName>
</protein>
<dbReference type="InterPro" id="IPR016024">
    <property type="entry name" value="ARM-type_fold"/>
</dbReference>
<name>A0A382J4H7_9ZZZZ</name>
<proteinExistence type="predicted"/>
<dbReference type="PANTHER" id="PTHR34070:SF1">
    <property type="entry name" value="DNA ALKYLATION REPAIR PROTEIN"/>
    <property type="match status" value="1"/>
</dbReference>
<sequence length="213" mass="24984">MQAYVKSAMPCLGVHKPEQIKVLKPVLQAHPLPDAKTWRATVLTTFREATYREEWFAALELLAWKRYKPWLNPDALPLCETLIVEGAWWDIVDEVATRRLGPMLANARKELTPTLREWATDKDRWKRRTSIIVQLKHKDETDLQLLAYAIEQNLDDKDFFLRKAIGWALRQYARTDPAWVESFVASHYERLSNLSRREALKNLWKEGRASSLR</sequence>